<proteinExistence type="predicted"/>
<gene>
    <name evidence="2" type="ORF">PCOR1329_LOCUS34700</name>
</gene>
<reference evidence="2" key="1">
    <citation type="submission" date="2023-10" db="EMBL/GenBank/DDBJ databases">
        <authorList>
            <person name="Chen Y."/>
            <person name="Shah S."/>
            <person name="Dougan E. K."/>
            <person name="Thang M."/>
            <person name="Chan C."/>
        </authorList>
    </citation>
    <scope>NUCLEOTIDE SEQUENCE [LARGE SCALE GENOMIC DNA]</scope>
</reference>
<feature type="compositionally biased region" description="Low complexity" evidence="1">
    <location>
        <begin position="31"/>
        <end position="40"/>
    </location>
</feature>
<feature type="non-terminal residue" evidence="2">
    <location>
        <position position="1"/>
    </location>
</feature>
<organism evidence="2 3">
    <name type="scientific">Prorocentrum cordatum</name>
    <dbReference type="NCBI Taxonomy" id="2364126"/>
    <lineage>
        <taxon>Eukaryota</taxon>
        <taxon>Sar</taxon>
        <taxon>Alveolata</taxon>
        <taxon>Dinophyceae</taxon>
        <taxon>Prorocentrales</taxon>
        <taxon>Prorocentraceae</taxon>
        <taxon>Prorocentrum</taxon>
    </lineage>
</organism>
<name>A0ABN9T1L8_9DINO</name>
<sequence length="79" mass="8365">GEGSSGGKQLRGGASLRLPRGRDAGSPPPTRAARSSSEAACWDKYPPPLPQALVVVVCRCLVRLVCWPPLSSQEYSARC</sequence>
<evidence type="ECO:0000313" key="2">
    <source>
        <dbReference type="EMBL" id="CAK0838849.1"/>
    </source>
</evidence>
<evidence type="ECO:0000313" key="3">
    <source>
        <dbReference type="Proteomes" id="UP001189429"/>
    </source>
</evidence>
<accession>A0ABN9T1L8</accession>
<dbReference type="Proteomes" id="UP001189429">
    <property type="component" value="Unassembled WGS sequence"/>
</dbReference>
<keyword evidence="3" id="KW-1185">Reference proteome</keyword>
<feature type="compositionally biased region" description="Gly residues" evidence="1">
    <location>
        <begin position="1"/>
        <end position="10"/>
    </location>
</feature>
<comment type="caution">
    <text evidence="2">The sequence shown here is derived from an EMBL/GenBank/DDBJ whole genome shotgun (WGS) entry which is preliminary data.</text>
</comment>
<dbReference type="EMBL" id="CAUYUJ010014252">
    <property type="protein sequence ID" value="CAK0838849.1"/>
    <property type="molecule type" value="Genomic_DNA"/>
</dbReference>
<evidence type="ECO:0000256" key="1">
    <source>
        <dbReference type="SAM" id="MobiDB-lite"/>
    </source>
</evidence>
<protein>
    <submittedName>
        <fullName evidence="2">Uncharacterized protein</fullName>
    </submittedName>
</protein>
<feature type="region of interest" description="Disordered" evidence="1">
    <location>
        <begin position="1"/>
        <end position="40"/>
    </location>
</feature>